<feature type="transmembrane region" description="Helical" evidence="8">
    <location>
        <begin position="1106"/>
        <end position="1130"/>
    </location>
</feature>
<dbReference type="InterPro" id="IPR007110">
    <property type="entry name" value="Ig-like_dom"/>
</dbReference>
<feature type="compositionally biased region" description="Pro residues" evidence="7">
    <location>
        <begin position="1321"/>
        <end position="1330"/>
    </location>
</feature>
<feature type="domain" description="Ig-like" evidence="9">
    <location>
        <begin position="142"/>
        <end position="225"/>
    </location>
</feature>
<keyword evidence="6" id="KW-0393">Immunoglobulin domain</keyword>
<proteinExistence type="predicted"/>
<feature type="domain" description="Ig-like" evidence="9">
    <location>
        <begin position="235"/>
        <end position="325"/>
    </location>
</feature>
<keyword evidence="8" id="KW-0812">Transmembrane</keyword>
<dbReference type="InterPro" id="IPR036116">
    <property type="entry name" value="FN3_sf"/>
</dbReference>
<dbReference type="CDD" id="cd00063">
    <property type="entry name" value="FN3"/>
    <property type="match status" value="6"/>
</dbReference>
<evidence type="ECO:0000313" key="12">
    <source>
        <dbReference type="Proteomes" id="UP000053676"/>
    </source>
</evidence>
<dbReference type="STRING" id="51031.W2SQ28"/>
<dbReference type="Pfam" id="PF13927">
    <property type="entry name" value="Ig_3"/>
    <property type="match status" value="2"/>
</dbReference>
<dbReference type="InterPro" id="IPR013783">
    <property type="entry name" value="Ig-like_fold"/>
</dbReference>
<keyword evidence="2" id="KW-0677">Repeat</keyword>
<evidence type="ECO:0000256" key="2">
    <source>
        <dbReference type="ARBA" id="ARBA00022737"/>
    </source>
</evidence>
<accession>W2SQ28</accession>
<dbReference type="InterPro" id="IPR003961">
    <property type="entry name" value="FN3_dom"/>
</dbReference>
<comment type="subcellular location">
    <subcellularLocation>
        <location evidence="1">Membrane</location>
    </subcellularLocation>
</comment>
<dbReference type="InterPro" id="IPR036179">
    <property type="entry name" value="Ig-like_dom_sf"/>
</dbReference>
<evidence type="ECO:0000256" key="5">
    <source>
        <dbReference type="ARBA" id="ARBA00023180"/>
    </source>
</evidence>
<keyword evidence="3 8" id="KW-0472">Membrane</keyword>
<evidence type="ECO:0000259" key="10">
    <source>
        <dbReference type="PROSITE" id="PS50853"/>
    </source>
</evidence>
<feature type="region of interest" description="Disordered" evidence="7">
    <location>
        <begin position="1136"/>
        <end position="1155"/>
    </location>
</feature>
<feature type="compositionally biased region" description="Polar residues" evidence="7">
    <location>
        <begin position="1435"/>
        <end position="1447"/>
    </location>
</feature>
<feature type="region of interest" description="Disordered" evidence="7">
    <location>
        <begin position="1255"/>
        <end position="1286"/>
    </location>
</feature>
<protein>
    <submittedName>
        <fullName evidence="11">Fibronectin type III domain protein</fullName>
    </submittedName>
</protein>
<feature type="region of interest" description="Disordered" evidence="7">
    <location>
        <begin position="1419"/>
        <end position="1447"/>
    </location>
</feature>
<dbReference type="InterPro" id="IPR003598">
    <property type="entry name" value="Ig_sub2"/>
</dbReference>
<reference evidence="12" key="1">
    <citation type="journal article" date="2014" name="Nat. Genet.">
        <title>Genome of the human hookworm Necator americanus.</title>
        <authorList>
            <person name="Tang Y.T."/>
            <person name="Gao X."/>
            <person name="Rosa B.A."/>
            <person name="Abubucker S."/>
            <person name="Hallsworth-Pepin K."/>
            <person name="Martin J."/>
            <person name="Tyagi R."/>
            <person name="Heizer E."/>
            <person name="Zhang X."/>
            <person name="Bhonagiri-Palsikar V."/>
            <person name="Minx P."/>
            <person name="Warren W.C."/>
            <person name="Wang Q."/>
            <person name="Zhan B."/>
            <person name="Hotez P.J."/>
            <person name="Sternberg P.W."/>
            <person name="Dougall A."/>
            <person name="Gaze S.T."/>
            <person name="Mulvenna J."/>
            <person name="Sotillo J."/>
            <person name="Ranganathan S."/>
            <person name="Rabelo E.M."/>
            <person name="Wilson R.K."/>
            <person name="Felgner P.L."/>
            <person name="Bethony J."/>
            <person name="Hawdon J.M."/>
            <person name="Gasser R.B."/>
            <person name="Loukas A."/>
            <person name="Mitreva M."/>
        </authorList>
    </citation>
    <scope>NUCLEOTIDE SEQUENCE [LARGE SCALE GENOMIC DNA]</scope>
</reference>
<dbReference type="SMART" id="SM00408">
    <property type="entry name" value="IGc2"/>
    <property type="match status" value="4"/>
</dbReference>
<evidence type="ECO:0000256" key="6">
    <source>
        <dbReference type="ARBA" id="ARBA00023319"/>
    </source>
</evidence>
<keyword evidence="12" id="KW-1185">Reference proteome</keyword>
<dbReference type="SUPFAM" id="SSF48726">
    <property type="entry name" value="Immunoglobulin"/>
    <property type="match status" value="4"/>
</dbReference>
<evidence type="ECO:0000256" key="8">
    <source>
        <dbReference type="SAM" id="Phobius"/>
    </source>
</evidence>
<feature type="domain" description="Fibronectin type-III" evidence="10">
    <location>
        <begin position="558"/>
        <end position="650"/>
    </location>
</feature>
<feature type="domain" description="Fibronectin type-III" evidence="10">
    <location>
        <begin position="655"/>
        <end position="750"/>
    </location>
</feature>
<dbReference type="PANTHER" id="PTHR44170">
    <property type="entry name" value="PROTEIN SIDEKICK"/>
    <property type="match status" value="1"/>
</dbReference>
<dbReference type="PRINTS" id="PR00014">
    <property type="entry name" value="FNTYPEIII"/>
</dbReference>
<dbReference type="FunFam" id="2.60.40.10:FF:000004">
    <property type="entry name" value="DCC isoform 1"/>
    <property type="match status" value="1"/>
</dbReference>
<feature type="domain" description="Fibronectin type-III" evidence="10">
    <location>
        <begin position="462"/>
        <end position="552"/>
    </location>
</feature>
<dbReference type="Pfam" id="PF00041">
    <property type="entry name" value="fn3"/>
    <property type="match status" value="6"/>
</dbReference>
<organism evidence="11 12">
    <name type="scientific">Necator americanus</name>
    <name type="common">Human hookworm</name>
    <dbReference type="NCBI Taxonomy" id="51031"/>
    <lineage>
        <taxon>Eukaryota</taxon>
        <taxon>Metazoa</taxon>
        <taxon>Ecdysozoa</taxon>
        <taxon>Nematoda</taxon>
        <taxon>Chromadorea</taxon>
        <taxon>Rhabditida</taxon>
        <taxon>Rhabditina</taxon>
        <taxon>Rhabditomorpha</taxon>
        <taxon>Strongyloidea</taxon>
        <taxon>Ancylostomatidae</taxon>
        <taxon>Bunostominae</taxon>
        <taxon>Necator</taxon>
    </lineage>
</organism>
<feature type="compositionally biased region" description="Polar residues" evidence="7">
    <location>
        <begin position="1136"/>
        <end position="1151"/>
    </location>
</feature>
<dbReference type="SUPFAM" id="SSF49265">
    <property type="entry name" value="Fibronectin type III"/>
    <property type="match status" value="4"/>
</dbReference>
<dbReference type="KEGG" id="nai:NECAME_14532"/>
<dbReference type="EMBL" id="KI668895">
    <property type="protein sequence ID" value="ETN70772.1"/>
    <property type="molecule type" value="Genomic_DNA"/>
</dbReference>
<dbReference type="FunFam" id="2.60.40.10:FF:000028">
    <property type="entry name" value="Neuronal cell adhesion molecule"/>
    <property type="match status" value="2"/>
</dbReference>
<dbReference type="SMART" id="SM00060">
    <property type="entry name" value="FN3"/>
    <property type="match status" value="6"/>
</dbReference>
<dbReference type="Gene3D" id="2.60.40.10">
    <property type="entry name" value="Immunoglobulins"/>
    <property type="match status" value="10"/>
</dbReference>
<dbReference type="Pfam" id="PF07679">
    <property type="entry name" value="I-set"/>
    <property type="match status" value="2"/>
</dbReference>
<keyword evidence="4" id="KW-1015">Disulfide bond</keyword>
<feature type="domain" description="Ig-like" evidence="9">
    <location>
        <begin position="330"/>
        <end position="411"/>
    </location>
</feature>
<gene>
    <name evidence="11" type="ORF">NECAME_14532</name>
</gene>
<feature type="region of interest" description="Disordered" evidence="7">
    <location>
        <begin position="1307"/>
        <end position="1330"/>
    </location>
</feature>
<feature type="domain" description="Ig-like" evidence="9">
    <location>
        <begin position="19"/>
        <end position="126"/>
    </location>
</feature>
<dbReference type="SMART" id="SM00409">
    <property type="entry name" value="IG"/>
    <property type="match status" value="4"/>
</dbReference>
<evidence type="ECO:0000256" key="4">
    <source>
        <dbReference type="ARBA" id="ARBA00023157"/>
    </source>
</evidence>
<dbReference type="PROSITE" id="PS50853">
    <property type="entry name" value="FN3"/>
    <property type="match status" value="6"/>
</dbReference>
<evidence type="ECO:0000259" key="9">
    <source>
        <dbReference type="PROSITE" id="PS50835"/>
    </source>
</evidence>
<dbReference type="PROSITE" id="PS50835">
    <property type="entry name" value="IG_LIKE"/>
    <property type="match status" value="4"/>
</dbReference>
<evidence type="ECO:0000313" key="11">
    <source>
        <dbReference type="EMBL" id="ETN70772.1"/>
    </source>
</evidence>
<dbReference type="Proteomes" id="UP000053676">
    <property type="component" value="Unassembled WGS sequence"/>
</dbReference>
<name>W2SQ28_NECAM</name>
<feature type="domain" description="Fibronectin type-III" evidence="10">
    <location>
        <begin position="759"/>
        <end position="850"/>
    </location>
</feature>
<feature type="compositionally biased region" description="Polar residues" evidence="7">
    <location>
        <begin position="1262"/>
        <end position="1286"/>
    </location>
</feature>
<sequence length="1473" mass="160639">MVALRGIVFYISLLYCITPVVSHKRFHARRAAGLNDYFIGFRFDDEPKSATVTDGRILLNCQYTVERANIKDVRLEWKKDGSSLNVKSSSRMQLFSNGSLSIHDVTISDTGSYRCVVHVTSNDGFTWTFMSRKAVIVLPDLPKFEAQPIDRLVAKGQPVVFQCITLAKPPPTVVWYHNNQPISSGADYNVLPVSSSLEIQSVQPRHEGEYKCVVEGAGKRRTSLSGRLRIDNGFPSQELTFLSAPRVQTAKEGEDIILECLVTSQGSAEVRWLKDTRQVAIDGVRVRRVGISSLLLSNVMGSDSGLYTCRASNTHDSLDRTVAVHVAVEPRLTVRPQSKVALETADVEFECLSTGSPSPTVSWFKNGETIIASDYFVVEPTKLRILGLVKADQGVYQCIAENDAGSDQALAQLLVDSAGPTYLSTIGVDSSTLSARTSPISFSADDSSSVAASSGQPLVASAPLGIKVGSLGSRFVSLDWDPPLVRHGHIMRYHVFYKEEDSDRERMVNSSSTSVTITSLQPDTLYLLRVAAENEAGMGKISDHIKVTTKKEQAVPGRVTNLVARALGPETIEVKWDPPQGGPLALRYKLFYIRNPPEPDDKETQTIISSTAYTLHGMDKFTEYLIRVEAEGENGSGLSSAPLKVRTLSDVPSSPPRDIVAETVSSTSVRISWSEPDPDSTNGEITGYRLKYKTRVRGSKGNTFVLDASEREYTITGLDVNTQYLVRMAVVNHNGTGPYSDWIPVATSLMDKEEALLGAPRELRPQAGPDYILISWLPPADETILVRGYQIGWGNNVPDVSMERVGPNVLQHKITGLRPSREYVVSLRAFNKQGSGFPIYETVKTLSHSSSLYLDGSLSSGPLVTPLGVRAEALSATSIRVTWTESDPNAFNVMYTVRYSTRLVIVAVPKCKKRATFSADGNQVRYVNVSESWVTIEGLRPDTEYEFSVRSLAAGVGPSPWSMAARNKTHASAPSSAPRDLTILPAASGDPQAVLLNWQPPKYSNGEVEEYLIYYTDRVMQADKDWSIHYVQGDRLSHEIRNLLPKTSYYFKIQARNEKGYGPLSPVQTFAPFGGSRPAGVVVPSSGKGSSLRWNDLLALFTSNPMYIAVVVAFGALVLLCIILVAVCIFRRGSKNKSGYTAGKKTSTQQPGADLWIDHPSGNHIRGGPSDYMVNGIGASVVDMKHLTGPEVVESPPPRYHALQDSTYGSVSMRHTRTPARHSISSYDEELRHLELEGRRPVVVGRAKPILASVVGYGPPSEESQGTLSRSYHHSQSSLEGQRQRTPQVVYTGSGRHQPIAKIEFGESPYGSTSALASGTPPVPMQAPPPGPPSVVDGYRTLRVGTNSGQQSQGALRSFTQLAGTPPPPTNNQALPQQQIRPIVVAAGGRQLPVGRATAQPRVNVTNIYSPYASCSSDTEMEKKHAQADAEPPDSSGTLRPSNSTEELNAQMENLDTMIDDLQALQHEFGVVS</sequence>
<dbReference type="PANTHER" id="PTHR44170:SF54">
    <property type="entry name" value="FI24025P1"/>
    <property type="match status" value="1"/>
</dbReference>
<dbReference type="OMA" id="GGDHAYW"/>
<keyword evidence="8" id="KW-1133">Transmembrane helix</keyword>
<dbReference type="CDD" id="cd00096">
    <property type="entry name" value="Ig"/>
    <property type="match status" value="1"/>
</dbReference>
<evidence type="ECO:0000256" key="1">
    <source>
        <dbReference type="ARBA" id="ARBA00004370"/>
    </source>
</evidence>
<evidence type="ECO:0000256" key="3">
    <source>
        <dbReference type="ARBA" id="ARBA00023136"/>
    </source>
</evidence>
<dbReference type="OrthoDB" id="114660at2759"/>
<evidence type="ECO:0000256" key="7">
    <source>
        <dbReference type="SAM" id="MobiDB-lite"/>
    </source>
</evidence>
<dbReference type="GO" id="GO:0098609">
    <property type="term" value="P:cell-cell adhesion"/>
    <property type="evidence" value="ECO:0007669"/>
    <property type="project" value="TreeGrafter"/>
</dbReference>
<dbReference type="InterPro" id="IPR003599">
    <property type="entry name" value="Ig_sub"/>
</dbReference>
<keyword evidence="5" id="KW-0325">Glycoprotein</keyword>
<dbReference type="GO" id="GO:0016020">
    <property type="term" value="C:membrane"/>
    <property type="evidence" value="ECO:0007669"/>
    <property type="project" value="UniProtKB-SubCell"/>
</dbReference>
<feature type="domain" description="Fibronectin type-III" evidence="10">
    <location>
        <begin position="977"/>
        <end position="1079"/>
    </location>
</feature>
<feature type="domain" description="Fibronectin type-III" evidence="10">
    <location>
        <begin position="865"/>
        <end position="972"/>
    </location>
</feature>
<dbReference type="InterPro" id="IPR013098">
    <property type="entry name" value="Ig_I-set"/>
</dbReference>